<accession>A0A9D1M0J4</accession>
<dbReference type="InterPro" id="IPR029000">
    <property type="entry name" value="Cyclophilin-like_dom_sf"/>
</dbReference>
<dbReference type="PANTHER" id="PTHR45625">
    <property type="entry name" value="PEPTIDYL-PROLYL CIS-TRANS ISOMERASE-RELATED"/>
    <property type="match status" value="1"/>
</dbReference>
<proteinExistence type="inferred from homology"/>
<name>A0A9D1M0J4_9FIRM</name>
<evidence type="ECO:0000313" key="7">
    <source>
        <dbReference type="EMBL" id="HIU51625.1"/>
    </source>
</evidence>
<dbReference type="InterPro" id="IPR002130">
    <property type="entry name" value="Cyclophilin-type_PPIase_dom"/>
</dbReference>
<comment type="caution">
    <text evidence="7">The sequence shown here is derived from an EMBL/GenBank/DDBJ whole genome shotgun (WGS) entry which is preliminary data.</text>
</comment>
<evidence type="ECO:0000313" key="8">
    <source>
        <dbReference type="Proteomes" id="UP000824093"/>
    </source>
</evidence>
<keyword evidence="5" id="KW-1133">Transmembrane helix</keyword>
<comment type="similarity">
    <text evidence="4">Belongs to the cyclophilin-type PPIase family.</text>
</comment>
<dbReference type="GO" id="GO:0003755">
    <property type="term" value="F:peptidyl-prolyl cis-trans isomerase activity"/>
    <property type="evidence" value="ECO:0007669"/>
    <property type="project" value="UniProtKB-UniRule"/>
</dbReference>
<reference evidence="7" key="1">
    <citation type="submission" date="2020-10" db="EMBL/GenBank/DDBJ databases">
        <authorList>
            <person name="Gilroy R."/>
        </authorList>
    </citation>
    <scope>NUCLEOTIDE SEQUENCE</scope>
    <source>
        <strain evidence="7">CHK195-15760</strain>
    </source>
</reference>
<dbReference type="PANTHER" id="PTHR45625:SF4">
    <property type="entry name" value="PEPTIDYLPROLYL ISOMERASE DOMAIN AND WD REPEAT-CONTAINING PROTEIN 1"/>
    <property type="match status" value="1"/>
</dbReference>
<dbReference type="InterPro" id="IPR020892">
    <property type="entry name" value="Cyclophilin-type_PPIase_CS"/>
</dbReference>
<keyword evidence="2 4" id="KW-0697">Rotamase</keyword>
<feature type="transmembrane region" description="Helical" evidence="5">
    <location>
        <begin position="7"/>
        <end position="27"/>
    </location>
</feature>
<dbReference type="PROSITE" id="PS00170">
    <property type="entry name" value="CSA_PPIASE_1"/>
    <property type="match status" value="1"/>
</dbReference>
<dbReference type="SUPFAM" id="SSF50891">
    <property type="entry name" value="Cyclophilin-like"/>
    <property type="match status" value="1"/>
</dbReference>
<dbReference type="PRINTS" id="PR00153">
    <property type="entry name" value="CSAPPISMRASE"/>
</dbReference>
<evidence type="ECO:0000256" key="3">
    <source>
        <dbReference type="ARBA" id="ARBA00023235"/>
    </source>
</evidence>
<dbReference type="Gene3D" id="2.40.100.10">
    <property type="entry name" value="Cyclophilin-like"/>
    <property type="match status" value="1"/>
</dbReference>
<evidence type="ECO:0000256" key="4">
    <source>
        <dbReference type="RuleBase" id="RU363019"/>
    </source>
</evidence>
<dbReference type="CDD" id="cd00317">
    <property type="entry name" value="cyclophilin"/>
    <property type="match status" value="1"/>
</dbReference>
<protein>
    <recommendedName>
        <fullName evidence="4">Peptidyl-prolyl cis-trans isomerase</fullName>
        <shortName evidence="4">PPIase</shortName>
        <ecNumber evidence="4">5.2.1.8</ecNumber>
    </recommendedName>
</protein>
<gene>
    <name evidence="7" type="ORF">IAB70_03275</name>
</gene>
<dbReference type="EC" id="5.2.1.8" evidence="4"/>
<reference evidence="7" key="2">
    <citation type="journal article" date="2021" name="PeerJ">
        <title>Extensive microbial diversity within the chicken gut microbiome revealed by metagenomics and culture.</title>
        <authorList>
            <person name="Gilroy R."/>
            <person name="Ravi A."/>
            <person name="Getino M."/>
            <person name="Pursley I."/>
            <person name="Horton D.L."/>
            <person name="Alikhan N.F."/>
            <person name="Baker D."/>
            <person name="Gharbi K."/>
            <person name="Hall N."/>
            <person name="Watson M."/>
            <person name="Adriaenssens E.M."/>
            <person name="Foster-Nyarko E."/>
            <person name="Jarju S."/>
            <person name="Secka A."/>
            <person name="Antonio M."/>
            <person name="Oren A."/>
            <person name="Chaudhuri R.R."/>
            <person name="La Ragione R."/>
            <person name="Hildebrand F."/>
            <person name="Pallen M.J."/>
        </authorList>
    </citation>
    <scope>NUCLEOTIDE SEQUENCE</scope>
    <source>
        <strain evidence="7">CHK195-15760</strain>
    </source>
</reference>
<comment type="catalytic activity">
    <reaction evidence="4">
        <text>[protein]-peptidylproline (omega=180) = [protein]-peptidylproline (omega=0)</text>
        <dbReference type="Rhea" id="RHEA:16237"/>
        <dbReference type="Rhea" id="RHEA-COMP:10747"/>
        <dbReference type="Rhea" id="RHEA-COMP:10748"/>
        <dbReference type="ChEBI" id="CHEBI:83833"/>
        <dbReference type="ChEBI" id="CHEBI:83834"/>
        <dbReference type="EC" id="5.2.1.8"/>
    </reaction>
</comment>
<dbReference type="Proteomes" id="UP000824093">
    <property type="component" value="Unassembled WGS sequence"/>
</dbReference>
<dbReference type="GO" id="GO:0006457">
    <property type="term" value="P:protein folding"/>
    <property type="evidence" value="ECO:0007669"/>
    <property type="project" value="InterPro"/>
</dbReference>
<comment type="function">
    <text evidence="1 4">PPIases accelerate the folding of proteins. It catalyzes the cis-trans isomerization of proline imidic peptide bonds in oligopeptides.</text>
</comment>
<keyword evidence="5" id="KW-0812">Transmembrane</keyword>
<feature type="domain" description="PPIase cyclophilin-type" evidence="6">
    <location>
        <begin position="47"/>
        <end position="226"/>
    </location>
</feature>
<keyword evidence="3 4" id="KW-0413">Isomerase</keyword>
<dbReference type="Pfam" id="PF00160">
    <property type="entry name" value="Pro_isomerase"/>
    <property type="match status" value="1"/>
</dbReference>
<dbReference type="AlphaFoldDB" id="A0A9D1M0J4"/>
<dbReference type="EMBL" id="DVNH01000022">
    <property type="protein sequence ID" value="HIU51625.1"/>
    <property type="molecule type" value="Genomic_DNA"/>
</dbReference>
<sequence length="262" mass="28607">MKKKNIIMIIAIVIIVILIGGLGYSYYLAATKKIQNPVATIEVEGFGTMKVELYPDMAPNTVTNFIALANRGFYDGLTFHRIVKDFMIQGGDKLGNGTGAPSLSDVKDGGSSDEYAIQGEFSLNGYTKNTLRHEKGVISMARSDYSQMGLYEEGYNSAGSQFFIVTEDNSNLNGQYAAFGKIMDEESMAVLDKISEVEVKAAEGSTEENAEVSTPVNPPVIKTIKVDTFGVDYGEPNTIEPFDYNTWFQETYGIDPSALSAQ</sequence>
<evidence type="ECO:0000259" key="6">
    <source>
        <dbReference type="PROSITE" id="PS50072"/>
    </source>
</evidence>
<organism evidence="7 8">
    <name type="scientific">Candidatus Merdicola faecigallinarum</name>
    <dbReference type="NCBI Taxonomy" id="2840862"/>
    <lineage>
        <taxon>Bacteria</taxon>
        <taxon>Bacillati</taxon>
        <taxon>Bacillota</taxon>
        <taxon>Clostridia</taxon>
        <taxon>Candidatus Merdicola</taxon>
    </lineage>
</organism>
<keyword evidence="5" id="KW-0472">Membrane</keyword>
<evidence type="ECO:0000256" key="5">
    <source>
        <dbReference type="SAM" id="Phobius"/>
    </source>
</evidence>
<dbReference type="InterPro" id="IPR044666">
    <property type="entry name" value="Cyclophilin_A-like"/>
</dbReference>
<evidence type="ECO:0000256" key="2">
    <source>
        <dbReference type="ARBA" id="ARBA00023110"/>
    </source>
</evidence>
<dbReference type="PROSITE" id="PS50072">
    <property type="entry name" value="CSA_PPIASE_2"/>
    <property type="match status" value="1"/>
</dbReference>
<evidence type="ECO:0000256" key="1">
    <source>
        <dbReference type="ARBA" id="ARBA00002388"/>
    </source>
</evidence>